<feature type="signal peptide" evidence="1">
    <location>
        <begin position="1"/>
        <end position="18"/>
    </location>
</feature>
<keyword evidence="3" id="KW-1185">Reference proteome</keyword>
<accession>A0ABW7EP57</accession>
<reference evidence="2 3" key="1">
    <citation type="submission" date="2024-09" db="EMBL/GenBank/DDBJ databases">
        <title>Novel species of the genus Pelomonas and Roseateles isolated from streams.</title>
        <authorList>
            <person name="Lu H."/>
        </authorList>
    </citation>
    <scope>NUCLEOTIDE SEQUENCE [LARGE SCALE GENOMIC DNA]</scope>
    <source>
        <strain evidence="2 3">DC23W</strain>
    </source>
</reference>
<keyword evidence="1" id="KW-0732">Signal</keyword>
<proteinExistence type="predicted"/>
<gene>
    <name evidence="2" type="ORF">ACG02S_07820</name>
</gene>
<name>A0ABW7EP57_9BURK</name>
<dbReference type="EMBL" id="JBIGHY010000002">
    <property type="protein sequence ID" value="MFG6413806.1"/>
    <property type="molecule type" value="Genomic_DNA"/>
</dbReference>
<dbReference type="RefSeq" id="WP_394469881.1">
    <property type="nucleotide sequence ID" value="NZ_JBIGHY010000002.1"/>
</dbReference>
<evidence type="ECO:0000313" key="3">
    <source>
        <dbReference type="Proteomes" id="UP001606300"/>
    </source>
</evidence>
<dbReference type="NCBIfam" id="NF045541">
    <property type="entry name" value="scaf_prot_MCP2"/>
    <property type="match status" value="1"/>
</dbReference>
<feature type="chain" id="PRO_5045223230" evidence="1">
    <location>
        <begin position="19"/>
        <end position="718"/>
    </location>
</feature>
<dbReference type="Pfam" id="PF25209">
    <property type="entry name" value="Phage_capsid_4"/>
    <property type="match status" value="1"/>
</dbReference>
<evidence type="ECO:0000256" key="1">
    <source>
        <dbReference type="SAM" id="SignalP"/>
    </source>
</evidence>
<organism evidence="2 3">
    <name type="scientific">Pelomonas dachongensis</name>
    <dbReference type="NCBI Taxonomy" id="3299029"/>
    <lineage>
        <taxon>Bacteria</taxon>
        <taxon>Pseudomonadati</taxon>
        <taxon>Pseudomonadota</taxon>
        <taxon>Betaproteobacteria</taxon>
        <taxon>Burkholderiales</taxon>
        <taxon>Sphaerotilaceae</taxon>
        <taxon>Roseateles</taxon>
    </lineage>
</organism>
<keyword evidence="2" id="KW-0645">Protease</keyword>
<sequence length="718" mass="77960">MPQPTAVALAASAAIALAAPATEQRSMPLQTRAVPVATVDADARTFETVWTTGARVRRYDWWTGTYYLEELSLDPTHIRLDRMNGGAPLLNSHNQWSLSSVLGVTEKAWMEAAEGRSVCRFSDRDEEVNAIWRDVVNKIIRHISVGYIVHRYMKLDAEVEGALPIWKAIDWEPVEQSLVPIGADPLAGVRAMGEGEQLNLEQLRELASRAVGGRSFPCEFVTRDAPALAANVSPNPAAAAVATTTTPQERSMTPEELQAQAAAEAATRAQAQAAAATEAAVQAERTRSAAIRTAVGAFRRTVQGDLITDEQVESMITRGITVDAARAEMFGLLETRSNSNGPTRSAAAITTTQDEQQQRRADMSAAVAHRANPSLALPETARRFRGLTLMELARRSLELQGVNTEGLSRTALVSLAMGNSDEMGFRTMHGNSDFAIALASTVNRTLRDAYTSANQTFKTWARRGTLGDFRNYTRVSVAANLALEKVNELGEFKRGTITDAGETIRLATYGKVVGVSRQAIINDDLDFLGRLPAMFGRAAADFESDQVYAVLKGNPVMADTKTLFHADHNNLGTGAGITEAALDEATQKMRKQTDHGGNGQPLNLTARHLIVSAARELQARKLLSALLVATKSTDVNVYANAYELVVEPRLDAVNPLEWFLAADSSQIDTIEYAYLEGEEGLYTEQRMGFDVDGLEVKARLDFAAKATDHRGLFKNPGA</sequence>
<protein>
    <submittedName>
        <fullName evidence="2">Prohead protease/major capsid protein fusion protein</fullName>
        <ecNumber evidence="2">3.4.-.-</ecNumber>
    </submittedName>
</protein>
<dbReference type="Proteomes" id="UP001606300">
    <property type="component" value="Unassembled WGS sequence"/>
</dbReference>
<dbReference type="EC" id="3.4.-.-" evidence="2"/>
<dbReference type="GO" id="GO:0008233">
    <property type="term" value="F:peptidase activity"/>
    <property type="evidence" value="ECO:0007669"/>
    <property type="project" value="UniProtKB-KW"/>
</dbReference>
<keyword evidence="2" id="KW-0378">Hydrolase</keyword>
<evidence type="ECO:0000313" key="2">
    <source>
        <dbReference type="EMBL" id="MFG6413806.1"/>
    </source>
</evidence>
<comment type="caution">
    <text evidence="2">The sequence shown here is derived from an EMBL/GenBank/DDBJ whole genome shotgun (WGS) entry which is preliminary data.</text>
</comment>
<dbReference type="GO" id="GO:0006508">
    <property type="term" value="P:proteolysis"/>
    <property type="evidence" value="ECO:0007669"/>
    <property type="project" value="UniProtKB-KW"/>
</dbReference>